<dbReference type="PANTHER" id="PTHR35005:SF1">
    <property type="entry name" value="2-AMINO-5-FORMYLAMINO-6-RIBOSYLAMINOPYRIMIDIN-4(3H)-ONE 5'-MONOPHOSPHATE DEFORMYLASE"/>
    <property type="match status" value="1"/>
</dbReference>
<organism evidence="6 7">
    <name type="scientific">Paenibacillus monticola</name>
    <dbReference type="NCBI Taxonomy" id="2666075"/>
    <lineage>
        <taxon>Bacteria</taxon>
        <taxon>Bacillati</taxon>
        <taxon>Bacillota</taxon>
        <taxon>Bacilli</taxon>
        <taxon>Bacillales</taxon>
        <taxon>Paenibacillaceae</taxon>
        <taxon>Paenibacillus</taxon>
    </lineage>
</organism>
<gene>
    <name evidence="6" type="ORF">GJB61_29020</name>
</gene>
<keyword evidence="3" id="KW-0378">Hydrolase</keyword>
<dbReference type="SUPFAM" id="SSF102215">
    <property type="entry name" value="Creatininase"/>
    <property type="match status" value="1"/>
</dbReference>
<name>A0A7X2HBF3_9BACL</name>
<dbReference type="EMBL" id="WJXB01000018">
    <property type="protein sequence ID" value="MRN56997.1"/>
    <property type="molecule type" value="Genomic_DNA"/>
</dbReference>
<dbReference type="RefSeq" id="WP_154122500.1">
    <property type="nucleotide sequence ID" value="NZ_WJXB01000018.1"/>
</dbReference>
<sequence>MLDYRNTTTELAESNIDTAVISVGATEQFGPYLPMHIDSLIAERYANEYGKAINAYVLPVLPFNTSEEHAGFKGTVTVSPNILTAFLEDIIENLRRQGFKKFLLCSGHGGAYWFNAFIKHMNYKYPDIIVIFPGYQREAWELAVNAAGLNGRNDMHGGLTGVCTAMWLCPELVKLETMGSEIPEEYNGFADYIGWDKLTKDGNWGHYTTGEYTREELAKKGETLWMTLINKQCEGLKEYLEEAYRRKVE</sequence>
<dbReference type="Pfam" id="PF02633">
    <property type="entry name" value="Creatininase"/>
    <property type="match status" value="1"/>
</dbReference>
<dbReference type="GO" id="GO:0009231">
    <property type="term" value="P:riboflavin biosynthetic process"/>
    <property type="evidence" value="ECO:0007669"/>
    <property type="project" value="TreeGrafter"/>
</dbReference>
<dbReference type="PANTHER" id="PTHR35005">
    <property type="entry name" value="3-DEHYDRO-SCYLLO-INOSOSE HYDROLASE"/>
    <property type="match status" value="1"/>
</dbReference>
<accession>A0A7X2HBF3</accession>
<evidence type="ECO:0000256" key="3">
    <source>
        <dbReference type="ARBA" id="ARBA00022801"/>
    </source>
</evidence>
<protein>
    <submittedName>
        <fullName evidence="6">Creatininase family protein</fullName>
    </submittedName>
</protein>
<dbReference type="AlphaFoldDB" id="A0A7X2HBF3"/>
<evidence type="ECO:0000256" key="2">
    <source>
        <dbReference type="ARBA" id="ARBA00022723"/>
    </source>
</evidence>
<evidence type="ECO:0000313" key="7">
    <source>
        <dbReference type="Proteomes" id="UP000463051"/>
    </source>
</evidence>
<comment type="caution">
    <text evidence="6">The sequence shown here is derived from an EMBL/GenBank/DDBJ whole genome shotgun (WGS) entry which is preliminary data.</text>
</comment>
<proteinExistence type="inferred from homology"/>
<dbReference type="Gene3D" id="3.40.50.10310">
    <property type="entry name" value="Creatininase"/>
    <property type="match status" value="1"/>
</dbReference>
<evidence type="ECO:0000256" key="5">
    <source>
        <dbReference type="ARBA" id="ARBA00024029"/>
    </source>
</evidence>
<dbReference type="Proteomes" id="UP000463051">
    <property type="component" value="Unassembled WGS sequence"/>
</dbReference>
<evidence type="ECO:0000256" key="4">
    <source>
        <dbReference type="ARBA" id="ARBA00022833"/>
    </source>
</evidence>
<evidence type="ECO:0000313" key="6">
    <source>
        <dbReference type="EMBL" id="MRN56997.1"/>
    </source>
</evidence>
<keyword evidence="4" id="KW-0862">Zinc</keyword>
<dbReference type="InterPro" id="IPR003785">
    <property type="entry name" value="Creatininase/forma_Hydrolase"/>
</dbReference>
<comment type="cofactor">
    <cofactor evidence="1">
        <name>Zn(2+)</name>
        <dbReference type="ChEBI" id="CHEBI:29105"/>
    </cofactor>
</comment>
<reference evidence="6 7" key="1">
    <citation type="submission" date="2019-11" db="EMBL/GenBank/DDBJ databases">
        <title>Paenibacillus monticola sp. nov., a novel PGPR strain isolated from mountain sample in China.</title>
        <authorList>
            <person name="Zhao Q."/>
            <person name="Li H.-P."/>
            <person name="Zhang J.-L."/>
        </authorList>
    </citation>
    <scope>NUCLEOTIDE SEQUENCE [LARGE SCALE GENOMIC DNA]</scope>
    <source>
        <strain evidence="6 7">LC-T2</strain>
    </source>
</reference>
<dbReference type="GO" id="GO:0046872">
    <property type="term" value="F:metal ion binding"/>
    <property type="evidence" value="ECO:0007669"/>
    <property type="project" value="UniProtKB-KW"/>
</dbReference>
<evidence type="ECO:0000256" key="1">
    <source>
        <dbReference type="ARBA" id="ARBA00001947"/>
    </source>
</evidence>
<keyword evidence="2" id="KW-0479">Metal-binding</keyword>
<comment type="similarity">
    <text evidence="5">Belongs to the creatininase superfamily.</text>
</comment>
<dbReference type="InterPro" id="IPR024087">
    <property type="entry name" value="Creatininase-like_sf"/>
</dbReference>
<dbReference type="GO" id="GO:0016811">
    <property type="term" value="F:hydrolase activity, acting on carbon-nitrogen (but not peptide) bonds, in linear amides"/>
    <property type="evidence" value="ECO:0007669"/>
    <property type="project" value="TreeGrafter"/>
</dbReference>
<keyword evidence="7" id="KW-1185">Reference proteome</keyword>